<feature type="transmembrane region" description="Helical" evidence="6">
    <location>
        <begin position="220"/>
        <end position="241"/>
    </location>
</feature>
<evidence type="ECO:0000256" key="6">
    <source>
        <dbReference type="SAM" id="Phobius"/>
    </source>
</evidence>
<feature type="transmembrane region" description="Helical" evidence="6">
    <location>
        <begin position="343"/>
        <end position="362"/>
    </location>
</feature>
<comment type="subcellular location">
    <subcellularLocation>
        <location evidence="1">Cell membrane</location>
        <topology evidence="1">Multi-pass membrane protein</topology>
    </subcellularLocation>
</comment>
<gene>
    <name evidence="7" type="ORF">COU11_00595</name>
</gene>
<keyword evidence="3 6" id="KW-0812">Transmembrane</keyword>
<name>A0A2H0ULX2_9BACT</name>
<dbReference type="CDD" id="cd13128">
    <property type="entry name" value="MATE_Wzx_like"/>
    <property type="match status" value="1"/>
</dbReference>
<proteinExistence type="predicted"/>
<keyword evidence="4 6" id="KW-1133">Transmembrane helix</keyword>
<dbReference type="AlphaFoldDB" id="A0A2H0ULX2"/>
<dbReference type="Proteomes" id="UP000229526">
    <property type="component" value="Unassembled WGS sequence"/>
</dbReference>
<evidence type="ECO:0000313" key="7">
    <source>
        <dbReference type="EMBL" id="PIR87412.1"/>
    </source>
</evidence>
<feature type="transmembrane region" description="Helical" evidence="6">
    <location>
        <begin position="162"/>
        <end position="180"/>
    </location>
</feature>
<organism evidence="7 8">
    <name type="scientific">Candidatus Harrisonbacteria bacterium CG10_big_fil_rev_8_21_14_0_10_49_15</name>
    <dbReference type="NCBI Taxonomy" id="1974587"/>
    <lineage>
        <taxon>Bacteria</taxon>
        <taxon>Candidatus Harrisoniibacteriota</taxon>
    </lineage>
</organism>
<feature type="transmembrane region" description="Helical" evidence="6">
    <location>
        <begin position="56"/>
        <end position="79"/>
    </location>
</feature>
<dbReference type="PANTHER" id="PTHR30250">
    <property type="entry name" value="PST FAMILY PREDICTED COLANIC ACID TRANSPORTER"/>
    <property type="match status" value="1"/>
</dbReference>
<comment type="caution">
    <text evidence="7">The sequence shown here is derived from an EMBL/GenBank/DDBJ whole genome shotgun (WGS) entry which is preliminary data.</text>
</comment>
<feature type="transmembrane region" description="Helical" evidence="6">
    <location>
        <begin position="436"/>
        <end position="466"/>
    </location>
</feature>
<feature type="transmembrane region" description="Helical" evidence="6">
    <location>
        <begin position="261"/>
        <end position="282"/>
    </location>
</feature>
<dbReference type="InterPro" id="IPR002797">
    <property type="entry name" value="Polysacc_synth"/>
</dbReference>
<keyword evidence="5 6" id="KW-0472">Membrane</keyword>
<dbReference type="InterPro" id="IPR050833">
    <property type="entry name" value="Poly_Biosynth_Transport"/>
</dbReference>
<feature type="transmembrane region" description="Helical" evidence="6">
    <location>
        <begin position="91"/>
        <end position="117"/>
    </location>
</feature>
<feature type="transmembrane region" description="Helical" evidence="6">
    <location>
        <begin position="303"/>
        <end position="331"/>
    </location>
</feature>
<evidence type="ECO:0000256" key="5">
    <source>
        <dbReference type="ARBA" id="ARBA00023136"/>
    </source>
</evidence>
<protein>
    <submittedName>
        <fullName evidence="7">Uncharacterized protein</fullName>
    </submittedName>
</protein>
<feature type="transmembrane region" description="Helical" evidence="6">
    <location>
        <begin position="186"/>
        <end position="208"/>
    </location>
</feature>
<dbReference type="PANTHER" id="PTHR30250:SF11">
    <property type="entry name" value="O-ANTIGEN TRANSPORTER-RELATED"/>
    <property type="match status" value="1"/>
</dbReference>
<evidence type="ECO:0000256" key="1">
    <source>
        <dbReference type="ARBA" id="ARBA00004651"/>
    </source>
</evidence>
<accession>A0A2H0ULX2</accession>
<dbReference type="Pfam" id="PF01943">
    <property type="entry name" value="Polysacc_synt"/>
    <property type="match status" value="1"/>
</dbReference>
<evidence type="ECO:0000256" key="2">
    <source>
        <dbReference type="ARBA" id="ARBA00022475"/>
    </source>
</evidence>
<dbReference type="GO" id="GO:0005886">
    <property type="term" value="C:plasma membrane"/>
    <property type="evidence" value="ECO:0007669"/>
    <property type="project" value="UniProtKB-SubCell"/>
</dbReference>
<sequence>MIAKLKAIFLHNTSPRQTVFKNTSWLFLGELVGRVIRFSIVIYAARVLGAADYGVFSYALTLAAFLTIFSDLGISPVLTKETAKDPSVRQAYFSSAFILKLILIVINAGILLFLIPLFSRVEAAHALFPLVVAIFAFDSLREFGFGMNRALELMEREAFVKILLNATVAGLGFWFLAAAATPLSLMWAYVIGTGAGLLATAYMLRDYVVRLFTQIHWQKIWPLFTTALPIGILGVLGAIAINTDMIMLGWWRNPEEIGYYAAAQKIILLLYIIPGLFAGAAFPVFSRLANVNNVRFREVFQKVVAASTLLALPIFVGGWLLTRQIIVLLFGPEYISATNTLEILFLTILITFPCAIIPNALFAYDKQRYFLLFAAVGAGGNVLLNILLIPRYGIEGSAVATVITQLLGNALVWYYMQRTNHFSFWPHIRRGLLATLGMGVFTLVLAMLGIPVLLNIALSAAVYLYLLHKLREPLLHEIRTLLQS</sequence>
<feature type="transmembrane region" description="Helical" evidence="6">
    <location>
        <begin position="25"/>
        <end position="44"/>
    </location>
</feature>
<evidence type="ECO:0000313" key="8">
    <source>
        <dbReference type="Proteomes" id="UP000229526"/>
    </source>
</evidence>
<feature type="transmembrane region" description="Helical" evidence="6">
    <location>
        <begin position="369"/>
        <end position="390"/>
    </location>
</feature>
<feature type="transmembrane region" description="Helical" evidence="6">
    <location>
        <begin position="396"/>
        <end position="415"/>
    </location>
</feature>
<evidence type="ECO:0000256" key="4">
    <source>
        <dbReference type="ARBA" id="ARBA00022989"/>
    </source>
</evidence>
<dbReference type="EMBL" id="PFBD01000003">
    <property type="protein sequence ID" value="PIR87412.1"/>
    <property type="molecule type" value="Genomic_DNA"/>
</dbReference>
<keyword evidence="2" id="KW-1003">Cell membrane</keyword>
<reference evidence="8" key="1">
    <citation type="submission" date="2017-09" db="EMBL/GenBank/DDBJ databases">
        <title>Depth-based differentiation of microbial function through sediment-hosted aquifers and enrichment of novel symbionts in the deep terrestrial subsurface.</title>
        <authorList>
            <person name="Probst A.J."/>
            <person name="Ladd B."/>
            <person name="Jarett J.K."/>
            <person name="Geller-Mcgrath D.E."/>
            <person name="Sieber C.M.K."/>
            <person name="Emerson J.B."/>
            <person name="Anantharaman K."/>
            <person name="Thomas B.C."/>
            <person name="Malmstrom R."/>
            <person name="Stieglmeier M."/>
            <person name="Klingl A."/>
            <person name="Woyke T."/>
            <person name="Ryan C.M."/>
            <person name="Banfield J.F."/>
        </authorList>
    </citation>
    <scope>NUCLEOTIDE SEQUENCE [LARGE SCALE GENOMIC DNA]</scope>
</reference>
<feature type="transmembrane region" description="Helical" evidence="6">
    <location>
        <begin position="123"/>
        <end position="141"/>
    </location>
</feature>
<evidence type="ECO:0000256" key="3">
    <source>
        <dbReference type="ARBA" id="ARBA00022692"/>
    </source>
</evidence>